<name>A0A830HIJ0_9CHLO</name>
<evidence type="ECO:0000256" key="1">
    <source>
        <dbReference type="SAM" id="MobiDB-lite"/>
    </source>
</evidence>
<feature type="compositionally biased region" description="Low complexity" evidence="1">
    <location>
        <begin position="13"/>
        <end position="27"/>
    </location>
</feature>
<protein>
    <submittedName>
        <fullName evidence="2">Uncharacterized protein</fullName>
    </submittedName>
</protein>
<reference evidence="2" key="1">
    <citation type="submission" date="2020-10" db="EMBL/GenBank/DDBJ databases">
        <title>Unveiling of a novel bifunctional photoreceptor, Dualchrome1, isolated from a cosmopolitan green alga.</title>
        <authorList>
            <person name="Suzuki S."/>
            <person name="Kawachi M."/>
        </authorList>
    </citation>
    <scope>NUCLEOTIDE SEQUENCE</scope>
    <source>
        <strain evidence="2">NIES 2893</strain>
    </source>
</reference>
<keyword evidence="3" id="KW-1185">Reference proteome</keyword>
<feature type="compositionally biased region" description="Polar residues" evidence="1">
    <location>
        <begin position="33"/>
        <end position="44"/>
    </location>
</feature>
<dbReference type="Proteomes" id="UP000660262">
    <property type="component" value="Unassembled WGS sequence"/>
</dbReference>
<gene>
    <name evidence="2" type="ORF">PPROV_000590900</name>
</gene>
<evidence type="ECO:0000313" key="3">
    <source>
        <dbReference type="Proteomes" id="UP000660262"/>
    </source>
</evidence>
<comment type="caution">
    <text evidence="2">The sequence shown here is derived from an EMBL/GenBank/DDBJ whole genome shotgun (WGS) entry which is preliminary data.</text>
</comment>
<dbReference type="Pfam" id="PF15375">
    <property type="entry name" value="FSAF1"/>
    <property type="match status" value="1"/>
</dbReference>
<dbReference type="InterPro" id="IPR027973">
    <property type="entry name" value="FSAF1-like"/>
</dbReference>
<dbReference type="EMBL" id="BNJQ01000015">
    <property type="protein sequence ID" value="GHP07166.1"/>
    <property type="molecule type" value="Genomic_DNA"/>
</dbReference>
<evidence type="ECO:0000313" key="2">
    <source>
        <dbReference type="EMBL" id="GHP07166.1"/>
    </source>
</evidence>
<sequence length="144" mass="16419">MPPRVVRFHDPLALHATQTQTQTHAQASKQQHKPSLNKQNTQHSEAQRAHASLADLRAEVESLGASQFSKHKKKKYMDEKLSAVHGIRKQKQQRLPQNIGLGIKRKSVERSKKEAEHLRLSGMELSLRSKKLRKKARRAKKAAN</sequence>
<proteinExistence type="predicted"/>
<feature type="region of interest" description="Disordered" evidence="1">
    <location>
        <begin position="1"/>
        <end position="51"/>
    </location>
</feature>
<accession>A0A830HIJ0</accession>
<dbReference type="AlphaFoldDB" id="A0A830HIJ0"/>
<organism evidence="2 3">
    <name type="scientific">Pycnococcus provasolii</name>
    <dbReference type="NCBI Taxonomy" id="41880"/>
    <lineage>
        <taxon>Eukaryota</taxon>
        <taxon>Viridiplantae</taxon>
        <taxon>Chlorophyta</taxon>
        <taxon>Pseudoscourfieldiophyceae</taxon>
        <taxon>Pseudoscourfieldiales</taxon>
        <taxon>Pycnococcaceae</taxon>
        <taxon>Pycnococcus</taxon>
    </lineage>
</organism>